<evidence type="ECO:0000256" key="4">
    <source>
        <dbReference type="ARBA" id="ARBA00022741"/>
    </source>
</evidence>
<proteinExistence type="inferred from homology"/>
<dbReference type="NCBIfam" id="TIGR01727">
    <property type="entry name" value="oligo_HPY"/>
    <property type="match status" value="1"/>
</dbReference>
<dbReference type="GO" id="GO:0016887">
    <property type="term" value="F:ATP hydrolysis activity"/>
    <property type="evidence" value="ECO:0007669"/>
    <property type="project" value="InterPro"/>
</dbReference>
<dbReference type="EMBL" id="VUOA01000003">
    <property type="protein sequence ID" value="KAA2244252.1"/>
    <property type="molecule type" value="Genomic_DNA"/>
</dbReference>
<dbReference type="Gene3D" id="3.40.50.300">
    <property type="entry name" value="P-loop containing nucleotide triphosphate hydrolases"/>
    <property type="match status" value="1"/>
</dbReference>
<keyword evidence="4" id="KW-0547">Nucleotide-binding</keyword>
<gene>
    <name evidence="7" type="ORF">F0L46_00985</name>
</gene>
<comment type="subcellular location">
    <subcellularLocation>
        <location evidence="1">Cell inner membrane</location>
        <topology evidence="1">Peripheral membrane protein</topology>
    </subcellularLocation>
</comment>
<organism evidence="7 8">
    <name type="scientific">Salinarimonas soli</name>
    <dbReference type="NCBI Taxonomy" id="1638099"/>
    <lineage>
        <taxon>Bacteria</taxon>
        <taxon>Pseudomonadati</taxon>
        <taxon>Pseudomonadota</taxon>
        <taxon>Alphaproteobacteria</taxon>
        <taxon>Hyphomicrobiales</taxon>
        <taxon>Salinarimonadaceae</taxon>
        <taxon>Salinarimonas</taxon>
    </lineage>
</organism>
<dbReference type="InterPro" id="IPR003593">
    <property type="entry name" value="AAA+_ATPase"/>
</dbReference>
<dbReference type="InterPro" id="IPR050319">
    <property type="entry name" value="ABC_transp_ATP-bind"/>
</dbReference>
<dbReference type="FunFam" id="3.40.50.300:FF:000016">
    <property type="entry name" value="Oligopeptide ABC transporter ATP-binding component"/>
    <property type="match status" value="1"/>
</dbReference>
<evidence type="ECO:0000313" key="7">
    <source>
        <dbReference type="EMBL" id="KAA2244252.1"/>
    </source>
</evidence>
<keyword evidence="8" id="KW-1185">Reference proteome</keyword>
<dbReference type="Pfam" id="PF00005">
    <property type="entry name" value="ABC_tran"/>
    <property type="match status" value="1"/>
</dbReference>
<dbReference type="InterPro" id="IPR027417">
    <property type="entry name" value="P-loop_NTPase"/>
</dbReference>
<accession>A0A5B2W0U2</accession>
<keyword evidence="5 7" id="KW-0067">ATP-binding</keyword>
<dbReference type="GO" id="GO:0055085">
    <property type="term" value="P:transmembrane transport"/>
    <property type="evidence" value="ECO:0007669"/>
    <property type="project" value="UniProtKB-ARBA"/>
</dbReference>
<dbReference type="PROSITE" id="PS00211">
    <property type="entry name" value="ABC_TRANSPORTER_1"/>
    <property type="match status" value="1"/>
</dbReference>
<name>A0A5B2W0U2_9HYPH</name>
<comment type="caution">
    <text evidence="7">The sequence shown here is derived from an EMBL/GenBank/DDBJ whole genome shotgun (WGS) entry which is preliminary data.</text>
</comment>
<evidence type="ECO:0000256" key="2">
    <source>
        <dbReference type="ARBA" id="ARBA00005417"/>
    </source>
</evidence>
<evidence type="ECO:0000256" key="3">
    <source>
        <dbReference type="ARBA" id="ARBA00022448"/>
    </source>
</evidence>
<evidence type="ECO:0000256" key="1">
    <source>
        <dbReference type="ARBA" id="ARBA00004417"/>
    </source>
</evidence>
<dbReference type="OrthoDB" id="9815712at2"/>
<feature type="domain" description="ABC transporter" evidence="6">
    <location>
        <begin position="28"/>
        <end position="269"/>
    </location>
</feature>
<dbReference type="CDD" id="cd03257">
    <property type="entry name" value="ABC_NikE_OppD_transporters"/>
    <property type="match status" value="1"/>
</dbReference>
<dbReference type="PANTHER" id="PTHR43776:SF7">
    <property type="entry name" value="D,D-DIPEPTIDE TRANSPORT ATP-BINDING PROTEIN DDPF-RELATED"/>
    <property type="match status" value="1"/>
</dbReference>
<dbReference type="GO" id="GO:0015833">
    <property type="term" value="P:peptide transport"/>
    <property type="evidence" value="ECO:0007669"/>
    <property type="project" value="InterPro"/>
</dbReference>
<keyword evidence="3" id="KW-0813">Transport</keyword>
<dbReference type="SUPFAM" id="SSF52540">
    <property type="entry name" value="P-loop containing nucleoside triphosphate hydrolases"/>
    <property type="match status" value="1"/>
</dbReference>
<reference evidence="7 8" key="2">
    <citation type="submission" date="2019-09" db="EMBL/GenBank/DDBJ databases">
        <authorList>
            <person name="Jin C."/>
        </authorList>
    </citation>
    <scope>NUCLEOTIDE SEQUENCE [LARGE SCALE GENOMIC DNA]</scope>
    <source>
        <strain evidence="7 8">BN140002</strain>
    </source>
</reference>
<dbReference type="Proteomes" id="UP000323142">
    <property type="component" value="Unassembled WGS sequence"/>
</dbReference>
<dbReference type="AlphaFoldDB" id="A0A5B2W0U2"/>
<dbReference type="PROSITE" id="PS50893">
    <property type="entry name" value="ABC_TRANSPORTER_2"/>
    <property type="match status" value="1"/>
</dbReference>
<dbReference type="GO" id="GO:0005886">
    <property type="term" value="C:plasma membrane"/>
    <property type="evidence" value="ECO:0007669"/>
    <property type="project" value="UniProtKB-SubCell"/>
</dbReference>
<dbReference type="InterPro" id="IPR017871">
    <property type="entry name" value="ABC_transporter-like_CS"/>
</dbReference>
<sequence>MPYPHAAAGGAVRPHRPLLESRTVTALLDVQDLVKDYRDAAGAPLRAVDGVSFTLAPGEVLGIVGESGCGKSTLGRMLMRLVEPTSGRILVDGSDLTKLGGRALKRERRQLQMVFQDPYGSLNPRHKVGTIIGEPLVIHGIPNRRERVAELLDLVGLPREAVDRYPHEFSGGQRQRIAIARALALEPKVIIADEPVSALDVSIQSQIINLITDLRARLGLSMIFISHDLSVIRHVSDRIGVMYLGRMVEIAPTAALFAAPRHPYTGALLSAIPRPPSRDGTPQRTRRIFLKGELPDPTNPPPGCVFHTRCPVAVERCREIVPRLDPIGADGQRAACLRADEMPGILDAPTRPETAVAT</sequence>
<protein>
    <submittedName>
        <fullName evidence="7">ATP-binding cassette domain-containing protein</fullName>
    </submittedName>
</protein>
<comment type="similarity">
    <text evidence="2">Belongs to the ABC transporter superfamily.</text>
</comment>
<dbReference type="Pfam" id="PF08352">
    <property type="entry name" value="oligo_HPY"/>
    <property type="match status" value="1"/>
</dbReference>
<evidence type="ECO:0000256" key="5">
    <source>
        <dbReference type="ARBA" id="ARBA00022840"/>
    </source>
</evidence>
<dbReference type="InterPro" id="IPR013563">
    <property type="entry name" value="Oligopep_ABC_C"/>
</dbReference>
<dbReference type="InterPro" id="IPR003439">
    <property type="entry name" value="ABC_transporter-like_ATP-bd"/>
</dbReference>
<evidence type="ECO:0000259" key="6">
    <source>
        <dbReference type="PROSITE" id="PS50893"/>
    </source>
</evidence>
<dbReference type="GO" id="GO:0005524">
    <property type="term" value="F:ATP binding"/>
    <property type="evidence" value="ECO:0007669"/>
    <property type="project" value="UniProtKB-KW"/>
</dbReference>
<evidence type="ECO:0000313" key="8">
    <source>
        <dbReference type="Proteomes" id="UP000323142"/>
    </source>
</evidence>
<dbReference type="SMART" id="SM00382">
    <property type="entry name" value="AAA"/>
    <property type="match status" value="1"/>
</dbReference>
<reference evidence="7 8" key="1">
    <citation type="submission" date="2019-09" db="EMBL/GenBank/DDBJ databases">
        <title>Salinarimonas rosea gen. nov., sp. nov., a new member of the a-2 subgroup of the Proteobacteria.</title>
        <authorList>
            <person name="Liu J."/>
        </authorList>
    </citation>
    <scope>NUCLEOTIDE SEQUENCE [LARGE SCALE GENOMIC DNA]</scope>
    <source>
        <strain evidence="7 8">BN140002</strain>
    </source>
</reference>
<dbReference type="PANTHER" id="PTHR43776">
    <property type="entry name" value="TRANSPORT ATP-BINDING PROTEIN"/>
    <property type="match status" value="1"/>
</dbReference>